<evidence type="ECO:0000313" key="2">
    <source>
        <dbReference type="Proteomes" id="UP000293092"/>
    </source>
</evidence>
<comment type="caution">
    <text evidence="1">The sequence shown here is derived from an EMBL/GenBank/DDBJ whole genome shotgun (WGS) entry which is preliminary data.</text>
</comment>
<evidence type="ECO:0000313" key="1">
    <source>
        <dbReference type="EMBL" id="RZQ55378.1"/>
    </source>
</evidence>
<dbReference type="Proteomes" id="UP000293092">
    <property type="component" value="Unassembled WGS sequence"/>
</dbReference>
<name>A0ACD2HGP5_9GAMM</name>
<sequence>MNTPAAPQVSLAKERIQILLLEGVHDSAVEVLKQHGYSNIKTLKTSLNEDELCEAIKDVHFIGIRSRTQLTAKVFAKAEKLAAVGCFCIGTNQVDLEAARDNGVVVFNAPFSNTRSVAELVLAEIIMLLRRIPEKNAAAHRGGWDKAAKGSFEVRGKVLGIVGYGHIGTQLGILAEQLGMQVRYYDIETKLSLGNALQVSSLNELLKQADVVTLHVPETPQTQWMIGAQELAQMKPGAVFINASRGTVVKINALADSLKSGHLAGAAIDVFPVEPKGNDEQFESPLRGLDNCILTPHIGGSTQEAQENIGIEVVGKLVRYSDNGSTLSAVNFPEVALPAHEGSRRLLHIHHNRPGMLTRINQLLAEQNINVSGQYLQTDSKVGYVVIDIETPPKSTIADDLLVAMRDIDGTIKARVLY</sequence>
<protein>
    <submittedName>
        <fullName evidence="1">Phosphoglycerate dehydrogenase</fullName>
    </submittedName>
</protein>
<keyword evidence="2" id="KW-1185">Reference proteome</keyword>
<organism evidence="1 2">
    <name type="scientific">Pseudidiomarina tainanensis</name>
    <dbReference type="NCBI Taxonomy" id="502365"/>
    <lineage>
        <taxon>Bacteria</taxon>
        <taxon>Pseudomonadati</taxon>
        <taxon>Pseudomonadota</taxon>
        <taxon>Gammaproteobacteria</taxon>
        <taxon>Alteromonadales</taxon>
        <taxon>Idiomarinaceae</taxon>
        <taxon>Pseudidiomarina</taxon>
    </lineage>
</organism>
<gene>
    <name evidence="1" type="ORF">CWI82_10830</name>
</gene>
<proteinExistence type="predicted"/>
<accession>A0ACD2HGP5</accession>
<reference evidence="1" key="1">
    <citation type="submission" date="2017-11" db="EMBL/GenBank/DDBJ databases">
        <title>Comparative genomic and phylogenomic analyses of the family Idiomarinaceae.</title>
        <authorList>
            <person name="Liu Y."/>
            <person name="Shao Z."/>
        </authorList>
    </citation>
    <scope>NUCLEOTIDE SEQUENCE</scope>
    <source>
        <strain evidence="1">PIN1</strain>
    </source>
</reference>
<dbReference type="EMBL" id="PIQJ01000003">
    <property type="protein sequence ID" value="RZQ55378.1"/>
    <property type="molecule type" value="Genomic_DNA"/>
</dbReference>